<dbReference type="Pfam" id="PF00999">
    <property type="entry name" value="Na_H_Exchanger"/>
    <property type="match status" value="1"/>
</dbReference>
<geneLocation type="plasmid" evidence="10 11">
    <name>pILYOP01</name>
</geneLocation>
<sequence>MVSLPIHDPVLIFAIVMSSVLVAPLFAQKLKLPGIVGLIAAGLIVGPHTFGILENDRTIDLLGTIGLLYIMFEAGLEINLGEVKKNKHHSILFGLLTFSVPLVMGILSGVYILKMNLMASVLMASLFSSHTLISFPIVSKLGLSKKSSVSTTIGATIITDTLAFLVMIVVIASNQGNLGVYFWIKLFSLSTLYVALTGLYLPRLTRWFFRNYSSESGVEEYVFVIAVLFILAHLSHMIGLEPVIGAFLAGLVLNTLIPEKSTLMNRVQFIGSSMFIPFFLISVGMIIDVSHFFTGTGALKISLTMITVAILSKYLAAVGFGNKVKLKKSETNLMFAMSVNQAAATLAVVMIGYRVGIFNEDILTGSIMMIVSTCFLGTIFTEKYAKEVMLDEQTNYKVSSDVKTDRILIPVSEANNLKDLIEFAFLIKKKGSHEPLYPLTVAIDGQDVERQILEGERFLAKVVTHANSLQKSVIPLNRIDINVSNAITKVIKEYRISKVIINWNNIKKSHNRVFSKVIDQSVKKSNVSIYITRIIHPVGITENMFLIVPPLINRQIGFVDEFYSIIKMALSINSKLVIISDEPTKGELQKIILKNTSNLNYEFKTLNSWKVIEENLSGIIKDSDMIIQIMAKQGQLAWRLTFDRLPNKLVEKFVNNNLIAVYPSTNCNGEEECSYENTKGDISIIRRLSKNNFLFDFSENNPEKLLKIITDKFSDERESREVYEDLKDVLKKYPVELTHETLLIHTYMESIDDYQVYIATNKNKFSVENVKSNPKVIIVLLSPKSDPMNRHLKVLSEIAKIVTDKKMLSDILGSCSYSEFLERINQR</sequence>
<keyword evidence="5 8" id="KW-1133">Transmembrane helix</keyword>
<feature type="transmembrane region" description="Helical" evidence="8">
    <location>
        <begin position="221"/>
        <end position="238"/>
    </location>
</feature>
<evidence type="ECO:0000256" key="3">
    <source>
        <dbReference type="ARBA" id="ARBA00022449"/>
    </source>
</evidence>
<dbReference type="KEGG" id="ipo:Ilyop_2016"/>
<evidence type="ECO:0000256" key="6">
    <source>
        <dbReference type="ARBA" id="ARBA00023065"/>
    </source>
</evidence>
<dbReference type="PANTHER" id="PTHR43562">
    <property type="entry name" value="NAPA-TYPE SODIUM/HYDROGEN ANTIPORTER"/>
    <property type="match status" value="1"/>
</dbReference>
<keyword evidence="10" id="KW-0614">Plasmid</keyword>
<feature type="transmembrane region" description="Helical" evidence="8">
    <location>
        <begin position="34"/>
        <end position="53"/>
    </location>
</feature>
<dbReference type="RefSeq" id="WP_013388449.1">
    <property type="nucleotide sequence ID" value="NC_014633.1"/>
</dbReference>
<evidence type="ECO:0000256" key="5">
    <source>
        <dbReference type="ARBA" id="ARBA00022989"/>
    </source>
</evidence>
<dbReference type="GO" id="GO:0015297">
    <property type="term" value="F:antiporter activity"/>
    <property type="evidence" value="ECO:0007669"/>
    <property type="project" value="UniProtKB-KW"/>
</dbReference>
<feature type="transmembrane region" description="Helical" evidence="8">
    <location>
        <begin position="275"/>
        <end position="293"/>
    </location>
</feature>
<gene>
    <name evidence="10" type="ordered locus">Ilyop_2016</name>
</gene>
<feature type="transmembrane region" description="Helical" evidence="8">
    <location>
        <begin position="92"/>
        <end position="113"/>
    </location>
</feature>
<evidence type="ECO:0000259" key="9">
    <source>
        <dbReference type="PROSITE" id="PS51094"/>
    </source>
</evidence>
<evidence type="ECO:0000256" key="4">
    <source>
        <dbReference type="ARBA" id="ARBA00022692"/>
    </source>
</evidence>
<dbReference type="GO" id="GO:1902600">
    <property type="term" value="P:proton transmembrane transport"/>
    <property type="evidence" value="ECO:0007669"/>
    <property type="project" value="InterPro"/>
</dbReference>
<reference evidence="10 11" key="1">
    <citation type="journal article" date="2010" name="Stand. Genomic Sci.">
        <title>Complete genome sequence of Ilyobacter polytropus type strain (CuHbu1).</title>
        <authorList>
            <person name="Sikorski J."/>
            <person name="Chertkov O."/>
            <person name="Lapidus A."/>
            <person name="Nolan M."/>
            <person name="Lucas S."/>
            <person name="Del Rio T.G."/>
            <person name="Tice H."/>
            <person name="Cheng J.F."/>
            <person name="Tapia R."/>
            <person name="Han C."/>
            <person name="Goodwin L."/>
            <person name="Pitluck S."/>
            <person name="Liolios K."/>
            <person name="Ivanova N."/>
            <person name="Mavromatis K."/>
            <person name="Mikhailova N."/>
            <person name="Pati A."/>
            <person name="Chen A."/>
            <person name="Palaniappan K."/>
            <person name="Land M."/>
            <person name="Hauser L."/>
            <person name="Chang Y.J."/>
            <person name="Jeffries C.D."/>
            <person name="Brambilla E."/>
            <person name="Yasawong M."/>
            <person name="Rohde M."/>
            <person name="Pukall R."/>
            <person name="Spring S."/>
            <person name="Goker M."/>
            <person name="Woyke T."/>
            <person name="Bristow J."/>
            <person name="Eisen J.A."/>
            <person name="Markowitz V."/>
            <person name="Hugenholtz P."/>
            <person name="Kyrpides N.C."/>
            <person name="Klenk H.P."/>
        </authorList>
    </citation>
    <scope>NUCLEOTIDE SEQUENCE [LARGE SCALE GENOMIC DNA]</scope>
    <source>
        <strain evidence="11">ATCC 51220 / DSM 2926 / LMG 16218 / CuHBu1</strain>
        <plasmid evidence="11">pILYOP01</plasmid>
    </source>
</reference>
<feature type="transmembrane region" description="Helical" evidence="8">
    <location>
        <begin position="362"/>
        <end position="380"/>
    </location>
</feature>
<dbReference type="EMBL" id="CP002282">
    <property type="protein sequence ID" value="ADO83787.1"/>
    <property type="molecule type" value="Genomic_DNA"/>
</dbReference>
<dbReference type="GO" id="GO:0016020">
    <property type="term" value="C:membrane"/>
    <property type="evidence" value="ECO:0007669"/>
    <property type="project" value="UniProtKB-SubCell"/>
</dbReference>
<evidence type="ECO:0000256" key="8">
    <source>
        <dbReference type="SAM" id="Phobius"/>
    </source>
</evidence>
<keyword evidence="11" id="KW-1185">Reference proteome</keyword>
<dbReference type="AlphaFoldDB" id="E3HBH2"/>
<feature type="transmembrane region" description="Helical" evidence="8">
    <location>
        <begin position="150"/>
        <end position="172"/>
    </location>
</feature>
<keyword evidence="4 8" id="KW-0812">Transmembrane</keyword>
<keyword evidence="7 8" id="KW-0472">Membrane</keyword>
<feature type="transmembrane region" description="Helical" evidence="8">
    <location>
        <begin position="59"/>
        <end position="80"/>
    </location>
</feature>
<dbReference type="Pfam" id="PF00359">
    <property type="entry name" value="PTS_EIIA_2"/>
    <property type="match status" value="1"/>
</dbReference>
<accession>E3HBH2</accession>
<evidence type="ECO:0000256" key="1">
    <source>
        <dbReference type="ARBA" id="ARBA00004141"/>
    </source>
</evidence>
<dbReference type="PROSITE" id="PS51094">
    <property type="entry name" value="PTS_EIIA_TYPE_2"/>
    <property type="match status" value="1"/>
</dbReference>
<dbReference type="InterPro" id="IPR038770">
    <property type="entry name" value="Na+/solute_symporter_sf"/>
</dbReference>
<dbReference type="InterPro" id="IPR002178">
    <property type="entry name" value="PTS_EIIA_type-2_dom"/>
</dbReference>
<dbReference type="HOGENOM" id="CLU_017738_0_0_0"/>
<comment type="subcellular location">
    <subcellularLocation>
        <location evidence="1">Membrane</location>
        <topology evidence="1">Multi-pass membrane protein</topology>
    </subcellularLocation>
</comment>
<dbReference type="SUPFAM" id="SSF55804">
    <property type="entry name" value="Phoshotransferase/anion transport protein"/>
    <property type="match status" value="1"/>
</dbReference>
<dbReference type="InterPro" id="IPR006153">
    <property type="entry name" value="Cation/H_exchanger_TM"/>
</dbReference>
<evidence type="ECO:0000256" key="2">
    <source>
        <dbReference type="ARBA" id="ARBA00022448"/>
    </source>
</evidence>
<dbReference type="Proteomes" id="UP000006875">
    <property type="component" value="Plasmid pILYOP01"/>
</dbReference>
<keyword evidence="6" id="KW-0406">Ion transport</keyword>
<feature type="transmembrane region" description="Helical" evidence="8">
    <location>
        <begin position="6"/>
        <end position="27"/>
    </location>
</feature>
<organism evidence="10 11">
    <name type="scientific">Ilyobacter polytropus (strain ATCC 51220 / DSM 2926 / LMG 16218 / CuHBu1)</name>
    <dbReference type="NCBI Taxonomy" id="572544"/>
    <lineage>
        <taxon>Bacteria</taxon>
        <taxon>Fusobacteriati</taxon>
        <taxon>Fusobacteriota</taxon>
        <taxon>Fusobacteriia</taxon>
        <taxon>Fusobacteriales</taxon>
        <taxon>Fusobacteriaceae</taxon>
        <taxon>Ilyobacter</taxon>
    </lineage>
</organism>
<dbReference type="Gene3D" id="3.40.930.10">
    <property type="entry name" value="Mannitol-specific EII, Chain A"/>
    <property type="match status" value="1"/>
</dbReference>
<evidence type="ECO:0000313" key="11">
    <source>
        <dbReference type="Proteomes" id="UP000006875"/>
    </source>
</evidence>
<name>E3HBH2_ILYPC</name>
<protein>
    <submittedName>
        <fullName evidence="10">Sodium/hydrogen exchanger</fullName>
    </submittedName>
</protein>
<evidence type="ECO:0000313" key="10">
    <source>
        <dbReference type="EMBL" id="ADO83787.1"/>
    </source>
</evidence>
<dbReference type="Gene3D" id="1.20.1530.20">
    <property type="match status" value="1"/>
</dbReference>
<feature type="transmembrane region" description="Helical" evidence="8">
    <location>
        <begin position="333"/>
        <end position="356"/>
    </location>
</feature>
<proteinExistence type="predicted"/>
<feature type="transmembrane region" description="Helical" evidence="8">
    <location>
        <begin position="119"/>
        <end position="138"/>
    </location>
</feature>
<evidence type="ECO:0000256" key="7">
    <source>
        <dbReference type="ARBA" id="ARBA00023136"/>
    </source>
</evidence>
<dbReference type="InterPro" id="IPR016152">
    <property type="entry name" value="PTrfase/Anion_transptr"/>
</dbReference>
<feature type="transmembrane region" description="Helical" evidence="8">
    <location>
        <begin position="299"/>
        <end position="321"/>
    </location>
</feature>
<dbReference type="OrthoDB" id="9793589at2"/>
<feature type="domain" description="PTS EIIA type-2" evidence="9">
    <location>
        <begin position="686"/>
        <end position="827"/>
    </location>
</feature>
<keyword evidence="2" id="KW-0813">Transport</keyword>
<keyword evidence="3" id="KW-0050">Antiport</keyword>
<feature type="transmembrane region" description="Helical" evidence="8">
    <location>
        <begin position="178"/>
        <end position="201"/>
    </location>
</feature>
<dbReference type="PANTHER" id="PTHR43562:SF4">
    <property type="entry name" value="NA(+)_H(+) ANTIPORTER NHAS5"/>
    <property type="match status" value="1"/>
</dbReference>